<dbReference type="InterPro" id="IPR003864">
    <property type="entry name" value="CSC1/OSCA1-like_7TM"/>
</dbReference>
<feature type="domain" description="CSC1/OSCA1-like 7TM region" evidence="10">
    <location>
        <begin position="377"/>
        <end position="649"/>
    </location>
</feature>
<dbReference type="PANTHER" id="PTHR13018">
    <property type="entry name" value="PROBABLE MEMBRANE PROTEIN DUF221-RELATED"/>
    <property type="match status" value="1"/>
</dbReference>
<dbReference type="InterPro" id="IPR045122">
    <property type="entry name" value="Csc1-like"/>
</dbReference>
<dbReference type="Gramene" id="ONK71592">
    <property type="protein sequence ID" value="ONK71592"/>
    <property type="gene ID" value="A4U43_C04F10280"/>
</dbReference>
<evidence type="ECO:0008006" key="15">
    <source>
        <dbReference type="Google" id="ProtNLM"/>
    </source>
</evidence>
<feature type="compositionally biased region" description="Polar residues" evidence="8">
    <location>
        <begin position="738"/>
        <end position="756"/>
    </location>
</feature>
<reference evidence="14" key="1">
    <citation type="journal article" date="2017" name="Nat. Commun.">
        <title>The asparagus genome sheds light on the origin and evolution of a young Y chromosome.</title>
        <authorList>
            <person name="Harkess A."/>
            <person name="Zhou J."/>
            <person name="Xu C."/>
            <person name="Bowers J.E."/>
            <person name="Van der Hulst R."/>
            <person name="Ayyampalayam S."/>
            <person name="Mercati F."/>
            <person name="Riccardi P."/>
            <person name="McKain M.R."/>
            <person name="Kakrana A."/>
            <person name="Tang H."/>
            <person name="Ray J."/>
            <person name="Groenendijk J."/>
            <person name="Arikit S."/>
            <person name="Mathioni S.M."/>
            <person name="Nakano M."/>
            <person name="Shan H."/>
            <person name="Telgmann-Rauber A."/>
            <person name="Kanno A."/>
            <person name="Yue Z."/>
            <person name="Chen H."/>
            <person name="Li W."/>
            <person name="Chen Y."/>
            <person name="Xu X."/>
            <person name="Zhang Y."/>
            <person name="Luo S."/>
            <person name="Chen H."/>
            <person name="Gao J."/>
            <person name="Mao Z."/>
            <person name="Pires J.C."/>
            <person name="Luo M."/>
            <person name="Kudrna D."/>
            <person name="Wing R.A."/>
            <person name="Meyers B.C."/>
            <person name="Yi K."/>
            <person name="Kong H."/>
            <person name="Lavrijsen P."/>
            <person name="Sunseri F."/>
            <person name="Falavigna A."/>
            <person name="Ye Y."/>
            <person name="Leebens-Mack J.H."/>
            <person name="Chen G."/>
        </authorList>
    </citation>
    <scope>NUCLEOTIDE SEQUENCE [LARGE SCALE GENOMIC DNA]</scope>
    <source>
        <strain evidence="14">cv. DH0086</strain>
    </source>
</reference>
<evidence type="ECO:0000313" key="13">
    <source>
        <dbReference type="EMBL" id="ONK71592.1"/>
    </source>
</evidence>
<dbReference type="EMBL" id="CM007384">
    <property type="protein sequence ID" value="ONK71592.1"/>
    <property type="molecule type" value="Genomic_DNA"/>
</dbReference>
<accession>A0A5P1F089</accession>
<feature type="transmembrane region" description="Helical" evidence="9">
    <location>
        <begin position="161"/>
        <end position="181"/>
    </location>
</feature>
<keyword evidence="7" id="KW-0407">Ion channel</keyword>
<dbReference type="Pfam" id="PF02714">
    <property type="entry name" value="RSN1_7TM"/>
    <property type="match status" value="1"/>
</dbReference>
<evidence type="ECO:0000256" key="8">
    <source>
        <dbReference type="SAM" id="MobiDB-lite"/>
    </source>
</evidence>
<evidence type="ECO:0000313" key="14">
    <source>
        <dbReference type="Proteomes" id="UP000243459"/>
    </source>
</evidence>
<gene>
    <name evidence="13" type="ORF">A4U43_C04F10280</name>
</gene>
<evidence type="ECO:0000256" key="4">
    <source>
        <dbReference type="ARBA" id="ARBA00022692"/>
    </source>
</evidence>
<evidence type="ECO:0000256" key="7">
    <source>
        <dbReference type="ARBA" id="ARBA00023303"/>
    </source>
</evidence>
<name>A0A5P1F089_ASPOF</name>
<protein>
    <recommendedName>
        <fullName evidence="15">CSC1/OSCA1-like 7TM region domain-containing protein</fullName>
    </recommendedName>
</protein>
<evidence type="ECO:0000259" key="12">
    <source>
        <dbReference type="Pfam" id="PF14703"/>
    </source>
</evidence>
<dbReference type="InterPro" id="IPR032880">
    <property type="entry name" value="CSC1/OSCA1-like_N"/>
</dbReference>
<dbReference type="AlphaFoldDB" id="A0A5P1F089"/>
<dbReference type="Pfam" id="PF13967">
    <property type="entry name" value="RSN1_TM"/>
    <property type="match status" value="1"/>
</dbReference>
<comment type="subcellular location">
    <subcellularLocation>
        <location evidence="1">Membrane</location>
        <topology evidence="1">Multi-pass membrane protein</topology>
    </subcellularLocation>
</comment>
<dbReference type="GO" id="GO:0005227">
    <property type="term" value="F:calcium-activated cation channel activity"/>
    <property type="evidence" value="ECO:0007669"/>
    <property type="project" value="InterPro"/>
</dbReference>
<evidence type="ECO:0000259" key="11">
    <source>
        <dbReference type="Pfam" id="PF13967"/>
    </source>
</evidence>
<feature type="transmembrane region" description="Helical" evidence="9">
    <location>
        <begin position="102"/>
        <end position="126"/>
    </location>
</feature>
<evidence type="ECO:0000259" key="10">
    <source>
        <dbReference type="Pfam" id="PF02714"/>
    </source>
</evidence>
<sequence>MGLDSLKEIGASALTNLVTTFIFLLAFAFLRIQPANDRVYFSKWYVLGQRSSPAKNRTKNSSVGKFVNLNLCSYFTVFNWMPKALMMREKELVEHAGFDSFAFLRIYILGLKIFFPITILVLLVLIPVNVYHGTLLKLQKEIVFSNIDKLSISNVDAGSKLLWVHLLLEYLLTMWTCFCLYKEYDSIASLRLQFQASQHRRADQFTVLVRNFPHITGGTISKCVDDYFQRNHPDHYLGHQAVYNANKFAKLVKKKKKLKNWLDYYCLKFERNPDKRPTIKKRCLGLFGERVDSIESYKERIKELDKKLAAEKEMVLKNPKAVVPVAFVTFDSRWAAAICAQTQQSRNPTRWLTYWAPEPRDVYWKNLAIPFVSLGIRKILMSVAAFALLFFYMIPIAFVQTIANLETLEKYAPFLRPVVEQKVIKSFLQGFLPGLALKIFMCILPKVLMIMSKVEGHFSLSALERRAADLYFYFIVIDVFMGSIVTGTAFEQLKSLLHQPPSQIPSTVGVSIPMKATFFITYIMVDGWSSIASEILRITPLVIYSLKNMFLVKTDRDRAKAMKPPRIKLTDTLPTIQLYFLLGLVYAVVSPILLPFILVSFAFAYLVYRHQIINVYNQKYESAGAFWPHVHTQMVISLLISHILLLGLLSTKKAAYSTPLLLALPLLTFCFHKYCKSRFEPAFRKQSLEEAMDKDIKEKATEPSINLKDYLADAYLHPIFHSIEETEMIDIEDDQSQTDKGSPRSNIVSSPYSSPKYSFDNVFDA</sequence>
<dbReference type="GO" id="GO:0005886">
    <property type="term" value="C:plasma membrane"/>
    <property type="evidence" value="ECO:0007669"/>
    <property type="project" value="TreeGrafter"/>
</dbReference>
<evidence type="ECO:0000256" key="6">
    <source>
        <dbReference type="ARBA" id="ARBA00023136"/>
    </source>
</evidence>
<evidence type="ECO:0000256" key="2">
    <source>
        <dbReference type="ARBA" id="ARBA00007779"/>
    </source>
</evidence>
<dbReference type="Pfam" id="PF14703">
    <property type="entry name" value="PHM7_cyt"/>
    <property type="match status" value="1"/>
</dbReference>
<evidence type="ECO:0000256" key="9">
    <source>
        <dbReference type="SAM" id="Phobius"/>
    </source>
</evidence>
<feature type="transmembrane region" description="Helical" evidence="9">
    <location>
        <begin position="655"/>
        <end position="675"/>
    </location>
</feature>
<organism evidence="13 14">
    <name type="scientific">Asparagus officinalis</name>
    <name type="common">Garden asparagus</name>
    <dbReference type="NCBI Taxonomy" id="4686"/>
    <lineage>
        <taxon>Eukaryota</taxon>
        <taxon>Viridiplantae</taxon>
        <taxon>Streptophyta</taxon>
        <taxon>Embryophyta</taxon>
        <taxon>Tracheophyta</taxon>
        <taxon>Spermatophyta</taxon>
        <taxon>Magnoliopsida</taxon>
        <taxon>Liliopsida</taxon>
        <taxon>Asparagales</taxon>
        <taxon>Asparagaceae</taxon>
        <taxon>Asparagoideae</taxon>
        <taxon>Asparagus</taxon>
    </lineage>
</organism>
<feature type="transmembrane region" description="Helical" evidence="9">
    <location>
        <begin position="12"/>
        <end position="32"/>
    </location>
</feature>
<keyword evidence="6 9" id="KW-0472">Membrane</keyword>
<evidence type="ECO:0000256" key="3">
    <source>
        <dbReference type="ARBA" id="ARBA00022448"/>
    </source>
</evidence>
<evidence type="ECO:0000256" key="1">
    <source>
        <dbReference type="ARBA" id="ARBA00004141"/>
    </source>
</evidence>
<feature type="domain" description="CSC1/OSCA1-like N-terminal transmembrane" evidence="11">
    <location>
        <begin position="9"/>
        <end position="183"/>
    </location>
</feature>
<feature type="transmembrane region" description="Helical" evidence="9">
    <location>
        <begin position="629"/>
        <end position="649"/>
    </location>
</feature>
<feature type="region of interest" description="Disordered" evidence="8">
    <location>
        <begin position="732"/>
        <end position="765"/>
    </location>
</feature>
<keyword evidence="7" id="KW-0406">Ion transport</keyword>
<keyword evidence="5 9" id="KW-1133">Transmembrane helix</keyword>
<dbReference type="OrthoDB" id="1689567at2759"/>
<dbReference type="OMA" id="DPTQVIW"/>
<feature type="domain" description="CSC1/OSCA1-like cytosolic" evidence="12">
    <location>
        <begin position="204"/>
        <end position="366"/>
    </location>
</feature>
<keyword evidence="14" id="KW-1185">Reference proteome</keyword>
<feature type="transmembrane region" description="Helical" evidence="9">
    <location>
        <begin position="578"/>
        <end position="608"/>
    </location>
</feature>
<feature type="transmembrane region" description="Helical" evidence="9">
    <location>
        <begin position="423"/>
        <end position="449"/>
    </location>
</feature>
<dbReference type="Proteomes" id="UP000243459">
    <property type="component" value="Chromosome 4"/>
</dbReference>
<dbReference type="PANTHER" id="PTHR13018:SF98">
    <property type="entry name" value="TO DEHYDRATION PROTEIN, PUTATIVE, EXPRESSED-RELATED"/>
    <property type="match status" value="1"/>
</dbReference>
<keyword evidence="3" id="KW-0813">Transport</keyword>
<dbReference type="InterPro" id="IPR027815">
    <property type="entry name" value="CSC1/OSCA1-like_cyt"/>
</dbReference>
<keyword evidence="4 9" id="KW-0812">Transmembrane</keyword>
<feature type="transmembrane region" description="Helical" evidence="9">
    <location>
        <begin position="470"/>
        <end position="490"/>
    </location>
</feature>
<evidence type="ECO:0000256" key="5">
    <source>
        <dbReference type="ARBA" id="ARBA00022989"/>
    </source>
</evidence>
<proteinExistence type="inferred from homology"/>
<feature type="transmembrane region" description="Helical" evidence="9">
    <location>
        <begin position="379"/>
        <end position="403"/>
    </location>
</feature>
<comment type="similarity">
    <text evidence="2">Belongs to the CSC1 (TC 1.A.17) family.</text>
</comment>